<dbReference type="InterPro" id="IPR020846">
    <property type="entry name" value="MFS_dom"/>
</dbReference>
<organism evidence="6 7">
    <name type="scientific">Inquilinus limosus MP06</name>
    <dbReference type="NCBI Taxonomy" id="1398085"/>
    <lineage>
        <taxon>Bacteria</taxon>
        <taxon>Pseudomonadati</taxon>
        <taxon>Pseudomonadota</taxon>
        <taxon>Alphaproteobacteria</taxon>
        <taxon>Rhodospirillales</taxon>
        <taxon>Rhodospirillaceae</taxon>
        <taxon>Inquilinus</taxon>
    </lineage>
</organism>
<feature type="transmembrane region" description="Helical" evidence="4">
    <location>
        <begin position="75"/>
        <end position="95"/>
    </location>
</feature>
<evidence type="ECO:0000313" key="6">
    <source>
        <dbReference type="EMBL" id="KGM30846.1"/>
    </source>
</evidence>
<dbReference type="PANTHER" id="PTHR42910:SF1">
    <property type="entry name" value="MAJOR FACILITATOR SUPERFAMILY (MFS) PROFILE DOMAIN-CONTAINING PROTEIN"/>
    <property type="match status" value="1"/>
</dbReference>
<dbReference type="AlphaFoldDB" id="A0A0A0CWT4"/>
<evidence type="ECO:0000256" key="2">
    <source>
        <dbReference type="ARBA" id="ARBA00022989"/>
    </source>
</evidence>
<dbReference type="GO" id="GO:0022857">
    <property type="term" value="F:transmembrane transporter activity"/>
    <property type="evidence" value="ECO:0007669"/>
    <property type="project" value="InterPro"/>
</dbReference>
<feature type="transmembrane region" description="Helical" evidence="4">
    <location>
        <begin position="12"/>
        <end position="29"/>
    </location>
</feature>
<dbReference type="InterPro" id="IPR036259">
    <property type="entry name" value="MFS_trans_sf"/>
</dbReference>
<comment type="caution">
    <text evidence="6">The sequence shown here is derived from an EMBL/GenBank/DDBJ whole genome shotgun (WGS) entry which is preliminary data.</text>
</comment>
<dbReference type="PANTHER" id="PTHR42910">
    <property type="entry name" value="TRANSPORTER SCO4007-RELATED"/>
    <property type="match status" value="1"/>
</dbReference>
<evidence type="ECO:0000256" key="4">
    <source>
        <dbReference type="SAM" id="Phobius"/>
    </source>
</evidence>
<keyword evidence="2 4" id="KW-1133">Transmembrane helix</keyword>
<dbReference type="Gene3D" id="1.20.1250.20">
    <property type="entry name" value="MFS general substrate transporter like domains"/>
    <property type="match status" value="1"/>
</dbReference>
<dbReference type="Proteomes" id="UP000029995">
    <property type="component" value="Unassembled WGS sequence"/>
</dbReference>
<evidence type="ECO:0000259" key="5">
    <source>
        <dbReference type="PROSITE" id="PS50850"/>
    </source>
</evidence>
<name>A0A0A0CWT4_9PROT</name>
<dbReference type="RefSeq" id="WP_034847377.1">
    <property type="nucleotide sequence ID" value="NZ_JANX01000675.1"/>
</dbReference>
<feature type="domain" description="Major facilitator superfamily (MFS) profile" evidence="5">
    <location>
        <begin position="1"/>
        <end position="130"/>
    </location>
</feature>
<dbReference type="PROSITE" id="PS50850">
    <property type="entry name" value="MFS"/>
    <property type="match status" value="1"/>
</dbReference>
<evidence type="ECO:0000256" key="1">
    <source>
        <dbReference type="ARBA" id="ARBA00022692"/>
    </source>
</evidence>
<dbReference type="InterPro" id="IPR011701">
    <property type="entry name" value="MFS"/>
</dbReference>
<feature type="non-terminal residue" evidence="6">
    <location>
        <position position="1"/>
    </location>
</feature>
<sequence length="130" mass="13223">RIADRGWTRPATFGALASVAVAFAMAWTGGVAGSVVLLGAAGVLLDFGVQANMVLGQRAIYALAPEARGRMNGLYVASAFAGGAVGSAIASGTFSAGGWSLVSWVGLAFPVVALLVYSTELLRRPVPRRA</sequence>
<dbReference type="EMBL" id="JANX01000675">
    <property type="protein sequence ID" value="KGM30846.1"/>
    <property type="molecule type" value="Genomic_DNA"/>
</dbReference>
<evidence type="ECO:0000313" key="7">
    <source>
        <dbReference type="Proteomes" id="UP000029995"/>
    </source>
</evidence>
<proteinExistence type="predicted"/>
<keyword evidence="3 4" id="KW-0472">Membrane</keyword>
<feature type="transmembrane region" description="Helical" evidence="4">
    <location>
        <begin position="35"/>
        <end position="55"/>
    </location>
</feature>
<protein>
    <submittedName>
        <fullName evidence="6">MFS transporter</fullName>
    </submittedName>
</protein>
<reference evidence="6 7" key="1">
    <citation type="submission" date="2014-01" db="EMBL/GenBank/DDBJ databases">
        <title>Genome sequence determination for a cystic fibrosis isolate, Inquilinus limosus.</title>
        <authorList>
            <person name="Pino M."/>
            <person name="Di Conza J."/>
            <person name="Gutkind G."/>
        </authorList>
    </citation>
    <scope>NUCLEOTIDE SEQUENCE [LARGE SCALE GENOMIC DNA]</scope>
    <source>
        <strain evidence="6 7">MP06</strain>
    </source>
</reference>
<keyword evidence="1 4" id="KW-0812">Transmembrane</keyword>
<dbReference type="Pfam" id="PF07690">
    <property type="entry name" value="MFS_1"/>
    <property type="match status" value="1"/>
</dbReference>
<gene>
    <name evidence="6" type="ORF">P409_30635</name>
</gene>
<accession>A0A0A0CWT4</accession>
<evidence type="ECO:0000256" key="3">
    <source>
        <dbReference type="ARBA" id="ARBA00023136"/>
    </source>
</evidence>
<dbReference type="SUPFAM" id="SSF103473">
    <property type="entry name" value="MFS general substrate transporter"/>
    <property type="match status" value="1"/>
</dbReference>
<feature type="transmembrane region" description="Helical" evidence="4">
    <location>
        <begin position="101"/>
        <end position="122"/>
    </location>
</feature>